<dbReference type="GO" id="GO:0007165">
    <property type="term" value="P:signal transduction"/>
    <property type="evidence" value="ECO:0007669"/>
    <property type="project" value="InterPro"/>
</dbReference>
<dbReference type="RefSeq" id="WP_138858146.1">
    <property type="nucleotide sequence ID" value="NZ_CP040709.1"/>
</dbReference>
<sequence>MTPRRPGSLGLGARLALAMALLGLLAAGLTGYSSYRTSSAMLVGAAEQRLLTATRVLGRQLSVELVDVSRDLLMLAEHPAVANLLMRSDPSIQQRLEDNVALLLQRLVETHPEYFQMRLIDAEAHGLERLRVDRHPQGVLRVVGDELQEKGHLPYVLETLGLVRGSIYMSPARINHETGSHAGVERPTLQMATPVFDAQQKVRGVVVINLDLEGLFRQLAADLPPDLRLFLINTEGDYLIHPEPRQAFAFDRGQRARVQDEFGDSAALFEGSSPAQDVLARSAPGSTPGLLAAFVRQPDTGLRLQHSFILGLAQSMDAIEHEARQLALSTLRLVAVFGALAMLAAVLLARALVQPLNRIVQALADFAEGRGGGELPVKRHDEVGALARGVQAMQQQVMNRFGQLEAQQREMGHLASHDSLTGLLNRRVFLDRLDHALAHAKRSQGELALLFIDLDHFKQINDQYGHAAGDQVLLTVAQRLHGMVREADTVARIGGDEFIVLLDGGHDDAAIQRVADKLLAALAEPIAYAQQALQCGGSIGISRYPHDGQTAADLIAAADRGMYRAKTGGRQRAEFSA</sequence>
<protein>
    <submittedName>
        <fullName evidence="4">Diguanylate cyclase (GGDEF)-like protein</fullName>
    </submittedName>
</protein>
<keyword evidence="5" id="KW-1185">Reference proteome</keyword>
<evidence type="ECO:0000259" key="2">
    <source>
        <dbReference type="PROSITE" id="PS50885"/>
    </source>
</evidence>
<dbReference type="PANTHER" id="PTHR46663:SF2">
    <property type="entry name" value="GGDEF DOMAIN-CONTAINING PROTEIN"/>
    <property type="match status" value="1"/>
</dbReference>
<dbReference type="Gene3D" id="3.30.70.270">
    <property type="match status" value="1"/>
</dbReference>
<dbReference type="AlphaFoldDB" id="A0A840RZT8"/>
<dbReference type="InterPro" id="IPR052163">
    <property type="entry name" value="DGC-Regulatory_Protein"/>
</dbReference>
<dbReference type="Pfam" id="PF00672">
    <property type="entry name" value="HAMP"/>
    <property type="match status" value="1"/>
</dbReference>
<dbReference type="InterPro" id="IPR043128">
    <property type="entry name" value="Rev_trsase/Diguanyl_cyclase"/>
</dbReference>
<dbReference type="InterPro" id="IPR029787">
    <property type="entry name" value="Nucleotide_cyclase"/>
</dbReference>
<gene>
    <name evidence="4" type="ORF">HNQ51_000045</name>
</gene>
<dbReference type="CDD" id="cd06225">
    <property type="entry name" value="HAMP"/>
    <property type="match status" value="1"/>
</dbReference>
<dbReference type="Pfam" id="PF21623">
    <property type="entry name" value="HK_sensor_dom_bact"/>
    <property type="match status" value="1"/>
</dbReference>
<dbReference type="SMART" id="SM00267">
    <property type="entry name" value="GGDEF"/>
    <property type="match status" value="1"/>
</dbReference>
<feature type="domain" description="HAMP" evidence="2">
    <location>
        <begin position="350"/>
        <end position="402"/>
    </location>
</feature>
<dbReference type="NCBIfam" id="TIGR00254">
    <property type="entry name" value="GGDEF"/>
    <property type="match status" value="1"/>
</dbReference>
<dbReference type="FunFam" id="3.30.70.270:FF:000001">
    <property type="entry name" value="Diguanylate cyclase domain protein"/>
    <property type="match status" value="1"/>
</dbReference>
<dbReference type="SUPFAM" id="SSF103190">
    <property type="entry name" value="Sensory domain-like"/>
    <property type="match status" value="1"/>
</dbReference>
<evidence type="ECO:0000313" key="5">
    <source>
        <dbReference type="Proteomes" id="UP000554837"/>
    </source>
</evidence>
<reference evidence="4 5" key="1">
    <citation type="submission" date="2020-08" db="EMBL/GenBank/DDBJ databases">
        <title>Genomic Encyclopedia of Type Strains, Phase IV (KMG-IV): sequencing the most valuable type-strain genomes for metagenomic binning, comparative biology and taxonomic classification.</title>
        <authorList>
            <person name="Goeker M."/>
        </authorList>
    </citation>
    <scope>NUCLEOTIDE SEQUENCE [LARGE SCALE GENOMIC DNA]</scope>
    <source>
        <strain evidence="4 5">DSM 23958</strain>
    </source>
</reference>
<dbReference type="OrthoDB" id="9812260at2"/>
<keyword evidence="1" id="KW-1133">Transmembrane helix</keyword>
<dbReference type="InterPro" id="IPR000160">
    <property type="entry name" value="GGDEF_dom"/>
</dbReference>
<evidence type="ECO:0000259" key="3">
    <source>
        <dbReference type="PROSITE" id="PS50887"/>
    </source>
</evidence>
<dbReference type="Gene3D" id="6.10.340.10">
    <property type="match status" value="1"/>
</dbReference>
<dbReference type="CDD" id="cd01949">
    <property type="entry name" value="GGDEF"/>
    <property type="match status" value="1"/>
</dbReference>
<dbReference type="Proteomes" id="UP000554837">
    <property type="component" value="Unassembled WGS sequence"/>
</dbReference>
<dbReference type="SMART" id="SM00304">
    <property type="entry name" value="HAMP"/>
    <property type="match status" value="1"/>
</dbReference>
<dbReference type="InterPro" id="IPR029151">
    <property type="entry name" value="Sensor-like_sf"/>
</dbReference>
<keyword evidence="1" id="KW-0812">Transmembrane</keyword>
<dbReference type="CDD" id="cd18773">
    <property type="entry name" value="PDC1_HK_sensor"/>
    <property type="match status" value="1"/>
</dbReference>
<dbReference type="PROSITE" id="PS50887">
    <property type="entry name" value="GGDEF"/>
    <property type="match status" value="1"/>
</dbReference>
<organism evidence="4 5">
    <name type="scientific">Inhella inkyongensis</name>
    <dbReference type="NCBI Taxonomy" id="392593"/>
    <lineage>
        <taxon>Bacteria</taxon>
        <taxon>Pseudomonadati</taxon>
        <taxon>Pseudomonadota</taxon>
        <taxon>Betaproteobacteria</taxon>
        <taxon>Burkholderiales</taxon>
        <taxon>Sphaerotilaceae</taxon>
        <taxon>Inhella</taxon>
    </lineage>
</organism>
<dbReference type="GO" id="GO:0016020">
    <property type="term" value="C:membrane"/>
    <property type="evidence" value="ECO:0007669"/>
    <property type="project" value="InterPro"/>
</dbReference>
<accession>A0A840RZT8</accession>
<dbReference type="Gene3D" id="3.30.450.20">
    <property type="entry name" value="PAS domain"/>
    <property type="match status" value="1"/>
</dbReference>
<dbReference type="SUPFAM" id="SSF158472">
    <property type="entry name" value="HAMP domain-like"/>
    <property type="match status" value="1"/>
</dbReference>
<evidence type="ECO:0000313" key="4">
    <source>
        <dbReference type="EMBL" id="MBB5202752.1"/>
    </source>
</evidence>
<dbReference type="PANTHER" id="PTHR46663">
    <property type="entry name" value="DIGUANYLATE CYCLASE DGCT-RELATED"/>
    <property type="match status" value="1"/>
</dbReference>
<name>A0A840RZT8_9BURK</name>
<dbReference type="EMBL" id="JACHHO010000001">
    <property type="protein sequence ID" value="MBB5202752.1"/>
    <property type="molecule type" value="Genomic_DNA"/>
</dbReference>
<dbReference type="GO" id="GO:0003824">
    <property type="term" value="F:catalytic activity"/>
    <property type="evidence" value="ECO:0007669"/>
    <property type="project" value="UniProtKB-ARBA"/>
</dbReference>
<keyword evidence="1" id="KW-0472">Membrane</keyword>
<evidence type="ECO:0000256" key="1">
    <source>
        <dbReference type="SAM" id="Phobius"/>
    </source>
</evidence>
<feature type="transmembrane region" description="Helical" evidence="1">
    <location>
        <begin position="333"/>
        <end position="353"/>
    </location>
</feature>
<dbReference type="InterPro" id="IPR003660">
    <property type="entry name" value="HAMP_dom"/>
</dbReference>
<dbReference type="Pfam" id="PF00990">
    <property type="entry name" value="GGDEF"/>
    <property type="match status" value="1"/>
</dbReference>
<dbReference type="SUPFAM" id="SSF55073">
    <property type="entry name" value="Nucleotide cyclase"/>
    <property type="match status" value="1"/>
</dbReference>
<proteinExistence type="predicted"/>
<dbReference type="PROSITE" id="PS50885">
    <property type="entry name" value="HAMP"/>
    <property type="match status" value="1"/>
</dbReference>
<feature type="domain" description="GGDEF" evidence="3">
    <location>
        <begin position="445"/>
        <end position="577"/>
    </location>
</feature>
<comment type="caution">
    <text evidence="4">The sequence shown here is derived from an EMBL/GenBank/DDBJ whole genome shotgun (WGS) entry which is preliminary data.</text>
</comment>
<dbReference type="InterPro" id="IPR048760">
    <property type="entry name" value="VP0354-like_sensor_dom"/>
</dbReference>